<keyword evidence="4 5" id="KW-0560">Oxidoreductase</keyword>
<sequence length="354" mass="36873">MPPPEPGSAADVTAAEAFSADVVIVGAGPAGLFAVFQLGLYDLRCVVVDSLGHAGGQLAEYYPDKPIYDVPGHTVIGALELVGALQKQVAPFGPVYRFGERVDRIAARTAGGFEVDTDGGTKLTCRAVVLATGGGAFRPKRPEIDGLAGFEAGGSVMAVFDPTALAGHDVVVLGGGDVALERAIAAAEAAASVTLVHRRDDFQAAPALVVRFRTLVAEGRTRLAIGRPVGLEGVDGRLSGVLVRGLGVEQRVAATRLLPCLGTDLDRTGPAAWDLDASDGRIPVDPASFETRRPGIFAIGDGALYPGKLPLILCGFHEAALMAQAVRRRLQPRTRPILPYSSSSSDLQRKLGVR</sequence>
<comment type="similarity">
    <text evidence="5">Belongs to the ferredoxin--NADP reductase type 2 family.</text>
</comment>
<dbReference type="PANTHER" id="PTHR48105">
    <property type="entry name" value="THIOREDOXIN REDUCTASE 1-RELATED-RELATED"/>
    <property type="match status" value="1"/>
</dbReference>
<evidence type="ECO:0000313" key="7">
    <source>
        <dbReference type="EMBL" id="XBY45361.1"/>
    </source>
</evidence>
<feature type="domain" description="FAD/NAD(P)-binding" evidence="6">
    <location>
        <begin position="21"/>
        <end position="306"/>
    </location>
</feature>
<evidence type="ECO:0000256" key="1">
    <source>
        <dbReference type="ARBA" id="ARBA00022630"/>
    </source>
</evidence>
<evidence type="ECO:0000259" key="6">
    <source>
        <dbReference type="Pfam" id="PF07992"/>
    </source>
</evidence>
<protein>
    <recommendedName>
        <fullName evidence="5">Ferredoxin--NADP reductase</fullName>
        <shortName evidence="5">FNR</shortName>
        <shortName evidence="5">Fd-NADP(+) reductase</shortName>
        <ecNumber evidence="5">1.18.1.2</ecNumber>
    </recommendedName>
</protein>
<reference evidence="7" key="1">
    <citation type="submission" date="2024-06" db="EMBL/GenBank/DDBJ databases">
        <title>Methylostella associata gen. nov., sp. nov., a novel Ancalomicrobiaceae-affiliated facultatively methylotrophic bacteria that feed on methanotrophs of the genus Methylococcus.</title>
        <authorList>
            <person name="Saltykova V."/>
            <person name="Danilova O.V."/>
            <person name="Oshkin I.Y."/>
            <person name="Belova S.E."/>
            <person name="Pimenov N.V."/>
            <person name="Dedysh S.N."/>
        </authorList>
    </citation>
    <scope>NUCLEOTIDE SEQUENCE</scope>
    <source>
        <strain evidence="7">S20</strain>
    </source>
</reference>
<comment type="catalytic activity">
    <reaction evidence="5">
        <text>2 reduced [2Fe-2S]-[ferredoxin] + NADP(+) + H(+) = 2 oxidized [2Fe-2S]-[ferredoxin] + NADPH</text>
        <dbReference type="Rhea" id="RHEA:20125"/>
        <dbReference type="Rhea" id="RHEA-COMP:10000"/>
        <dbReference type="Rhea" id="RHEA-COMP:10001"/>
        <dbReference type="ChEBI" id="CHEBI:15378"/>
        <dbReference type="ChEBI" id="CHEBI:33737"/>
        <dbReference type="ChEBI" id="CHEBI:33738"/>
        <dbReference type="ChEBI" id="CHEBI:57783"/>
        <dbReference type="ChEBI" id="CHEBI:58349"/>
        <dbReference type="EC" id="1.18.1.2"/>
    </reaction>
</comment>
<keyword evidence="3 5" id="KW-0521">NADP</keyword>
<comment type="caution">
    <text evidence="5">Lacks conserved residue(s) required for the propagation of feature annotation.</text>
</comment>
<accession>A0AAU7XF86</accession>
<dbReference type="AlphaFoldDB" id="A0AAU7XF86"/>
<name>A0AAU7XF86_9HYPH</name>
<dbReference type="HAMAP" id="MF_01685">
    <property type="entry name" value="FENR2"/>
    <property type="match status" value="1"/>
</dbReference>
<gene>
    <name evidence="7" type="ORF">ABS361_03495</name>
</gene>
<proteinExistence type="inferred from homology"/>
<dbReference type="EMBL" id="CP158568">
    <property type="protein sequence ID" value="XBY45361.1"/>
    <property type="molecule type" value="Genomic_DNA"/>
</dbReference>
<dbReference type="GO" id="GO:0050661">
    <property type="term" value="F:NADP binding"/>
    <property type="evidence" value="ECO:0007669"/>
    <property type="project" value="UniProtKB-UniRule"/>
</dbReference>
<feature type="binding site" evidence="5">
    <location>
        <position position="342"/>
    </location>
    <ligand>
        <name>FAD</name>
        <dbReference type="ChEBI" id="CHEBI:57692"/>
    </ligand>
</feature>
<feature type="binding site" evidence="5">
    <location>
        <position position="49"/>
    </location>
    <ligand>
        <name>FAD</name>
        <dbReference type="ChEBI" id="CHEBI:57692"/>
    </ligand>
</feature>
<dbReference type="InterPro" id="IPR050097">
    <property type="entry name" value="Ferredoxin-NADP_redctase_2"/>
</dbReference>
<feature type="binding site" evidence="5">
    <location>
        <position position="62"/>
    </location>
    <ligand>
        <name>FAD</name>
        <dbReference type="ChEBI" id="CHEBI:57692"/>
    </ligand>
</feature>
<dbReference type="GO" id="GO:0050660">
    <property type="term" value="F:flavin adenine dinucleotide binding"/>
    <property type="evidence" value="ECO:0007669"/>
    <property type="project" value="UniProtKB-UniRule"/>
</dbReference>
<feature type="binding site" evidence="5">
    <location>
        <position position="301"/>
    </location>
    <ligand>
        <name>FAD</name>
        <dbReference type="ChEBI" id="CHEBI:57692"/>
    </ligand>
</feature>
<dbReference type="Pfam" id="PF07992">
    <property type="entry name" value="Pyr_redox_2"/>
    <property type="match status" value="1"/>
</dbReference>
<evidence type="ECO:0000256" key="4">
    <source>
        <dbReference type="ARBA" id="ARBA00023002"/>
    </source>
</evidence>
<comment type="subunit">
    <text evidence="5">Homodimer.</text>
</comment>
<dbReference type="InterPro" id="IPR023753">
    <property type="entry name" value="FAD/NAD-binding_dom"/>
</dbReference>
<evidence type="ECO:0000256" key="2">
    <source>
        <dbReference type="ARBA" id="ARBA00022827"/>
    </source>
</evidence>
<evidence type="ECO:0000256" key="3">
    <source>
        <dbReference type="ARBA" id="ARBA00022857"/>
    </source>
</evidence>
<dbReference type="KEGG" id="mflg:ABS361_03495"/>
<dbReference type="RefSeq" id="WP_407050454.1">
    <property type="nucleotide sequence ID" value="NZ_CP158568.1"/>
</dbReference>
<dbReference type="PRINTS" id="PR00368">
    <property type="entry name" value="FADPNR"/>
</dbReference>
<feature type="binding site" evidence="5">
    <location>
        <position position="102"/>
    </location>
    <ligand>
        <name>FAD</name>
        <dbReference type="ChEBI" id="CHEBI:57692"/>
    </ligand>
</feature>
<dbReference type="EC" id="1.18.1.2" evidence="5"/>
<evidence type="ECO:0000256" key="5">
    <source>
        <dbReference type="HAMAP-Rule" id="MF_01685"/>
    </source>
</evidence>
<feature type="binding site" evidence="5">
    <location>
        <position position="57"/>
    </location>
    <ligand>
        <name>FAD</name>
        <dbReference type="ChEBI" id="CHEBI:57692"/>
    </ligand>
</feature>
<comment type="cofactor">
    <cofactor evidence="5">
        <name>FAD</name>
        <dbReference type="ChEBI" id="CHEBI:57692"/>
    </cofactor>
    <text evidence="5">Binds 1 FAD per subunit.</text>
</comment>
<dbReference type="InterPro" id="IPR036188">
    <property type="entry name" value="FAD/NAD-bd_sf"/>
</dbReference>
<dbReference type="InterPro" id="IPR022890">
    <property type="entry name" value="Fd--NADP_Rdtase_type_2"/>
</dbReference>
<dbReference type="PRINTS" id="PR00469">
    <property type="entry name" value="PNDRDTASEII"/>
</dbReference>
<dbReference type="Gene3D" id="3.50.50.60">
    <property type="entry name" value="FAD/NAD(P)-binding domain"/>
    <property type="match status" value="3"/>
</dbReference>
<keyword evidence="2 5" id="KW-0274">FAD</keyword>
<dbReference type="SUPFAM" id="SSF51905">
    <property type="entry name" value="FAD/NAD(P)-binding domain"/>
    <property type="match status" value="1"/>
</dbReference>
<keyword evidence="1 5" id="KW-0285">Flavoprotein</keyword>
<feature type="binding site" evidence="5">
    <location>
        <position position="137"/>
    </location>
    <ligand>
        <name>FAD</name>
        <dbReference type="ChEBI" id="CHEBI:57692"/>
    </ligand>
</feature>
<organism evidence="7">
    <name type="scientific">Methyloraptor flagellatus</name>
    <dbReference type="NCBI Taxonomy" id="3162530"/>
    <lineage>
        <taxon>Bacteria</taxon>
        <taxon>Pseudomonadati</taxon>
        <taxon>Pseudomonadota</taxon>
        <taxon>Alphaproteobacteria</taxon>
        <taxon>Hyphomicrobiales</taxon>
        <taxon>Ancalomicrobiaceae</taxon>
        <taxon>Methyloraptor</taxon>
    </lineage>
</organism>
<dbReference type="GO" id="GO:0004324">
    <property type="term" value="F:ferredoxin-NADP+ reductase activity"/>
    <property type="evidence" value="ECO:0007669"/>
    <property type="project" value="UniProtKB-UniRule"/>
</dbReference>